<gene>
    <name evidence="4" type="primary">lip</name>
    <name evidence="4" type="ordered locus">CMS1687</name>
</gene>
<evidence type="ECO:0000256" key="2">
    <source>
        <dbReference type="ARBA" id="ARBA00022801"/>
    </source>
</evidence>
<evidence type="ECO:0000256" key="1">
    <source>
        <dbReference type="ARBA" id="ARBA00008645"/>
    </source>
</evidence>
<evidence type="ECO:0000313" key="5">
    <source>
        <dbReference type="Proteomes" id="UP000001318"/>
    </source>
</evidence>
<dbReference type="GeneID" id="29470061"/>
<dbReference type="Gene3D" id="3.40.50.1820">
    <property type="entry name" value="alpha/beta hydrolase"/>
    <property type="match status" value="1"/>
</dbReference>
<dbReference type="KEGG" id="cms:CMS1687"/>
<keyword evidence="5" id="KW-1185">Reference proteome</keyword>
<dbReference type="InterPro" id="IPR050261">
    <property type="entry name" value="FrsA_esterase"/>
</dbReference>
<organism evidence="4 5">
    <name type="scientific">Clavibacter sepedonicus</name>
    <name type="common">Clavibacter michiganensis subsp. sepedonicus</name>
    <dbReference type="NCBI Taxonomy" id="31964"/>
    <lineage>
        <taxon>Bacteria</taxon>
        <taxon>Bacillati</taxon>
        <taxon>Actinomycetota</taxon>
        <taxon>Actinomycetes</taxon>
        <taxon>Micrococcales</taxon>
        <taxon>Microbacteriaceae</taxon>
        <taxon>Clavibacter</taxon>
    </lineage>
</organism>
<protein>
    <submittedName>
        <fullName evidence="4">Exported lipase</fullName>
        <ecNumber evidence="4">3.1.1.3</ecNumber>
    </submittedName>
</protein>
<dbReference type="HOGENOM" id="CLU_052605_1_0_11"/>
<dbReference type="EMBL" id="AM849034">
    <property type="protein sequence ID" value="CAQ01796.1"/>
    <property type="molecule type" value="Genomic_DNA"/>
</dbReference>
<dbReference type="InterPro" id="IPR006311">
    <property type="entry name" value="TAT_signal"/>
</dbReference>
<evidence type="ECO:0000259" key="3">
    <source>
        <dbReference type="Pfam" id="PF12740"/>
    </source>
</evidence>
<accession>B0RCM8</accession>
<dbReference type="InterPro" id="IPR029058">
    <property type="entry name" value="AB_hydrolase_fold"/>
</dbReference>
<dbReference type="Pfam" id="PF12740">
    <property type="entry name" value="PETase"/>
    <property type="match status" value="1"/>
</dbReference>
<dbReference type="PANTHER" id="PTHR22946:SF9">
    <property type="entry name" value="POLYKETIDE TRANSFERASE AF380"/>
    <property type="match status" value="1"/>
</dbReference>
<sequence length="295" mass="31027">MPNFITRRRFTAVAAVAMLATLGVQSTAQAATASYARNGDPTLASISSMTGPEKAHKTRVLPTDVTGFGGGTIFYPTNTQGKTVGAVVLAPGFTGLKGSVGWYGPALASQGFIVFNMDTLDPADFPNSRATQIGAAIDYLKKAPVLKGRLDPSRIAVAGYSMGGGGALKLATTHPELKAVLAFAPYYASDDLSTNALPEAAGITTPTLIITGQKDDLAIPATFGKSYYDTLPKTTPRQYLELAGATHEAPQHKNTDILSASVAFLKTFVDNDERYAKFTFPSPQRPSLSASISTR</sequence>
<dbReference type="InterPro" id="IPR041127">
    <property type="entry name" value="PET_hydrolase/cutinase-like"/>
</dbReference>
<dbReference type="PANTHER" id="PTHR22946">
    <property type="entry name" value="DIENELACTONE HYDROLASE DOMAIN-CONTAINING PROTEIN-RELATED"/>
    <property type="match status" value="1"/>
</dbReference>
<proteinExistence type="inferred from homology"/>
<dbReference type="STRING" id="31964.CMS1687"/>
<dbReference type="OrthoDB" id="1466228at2"/>
<dbReference type="AlphaFoldDB" id="B0RCM8"/>
<name>B0RCM8_CLASE</name>
<feature type="domain" description="PET hydrolase/cutinase-like" evidence="3">
    <location>
        <begin position="30"/>
        <end position="287"/>
    </location>
</feature>
<comment type="similarity">
    <text evidence="1">Belongs to the AB hydrolase superfamily.</text>
</comment>
<dbReference type="RefSeq" id="WP_012299049.1">
    <property type="nucleotide sequence ID" value="NC_010407.1"/>
</dbReference>
<dbReference type="GO" id="GO:0004806">
    <property type="term" value="F:triacylglycerol lipase activity"/>
    <property type="evidence" value="ECO:0007669"/>
    <property type="project" value="UniProtKB-EC"/>
</dbReference>
<evidence type="ECO:0000313" key="4">
    <source>
        <dbReference type="EMBL" id="CAQ01796.1"/>
    </source>
</evidence>
<dbReference type="SUPFAM" id="SSF53474">
    <property type="entry name" value="alpha/beta-Hydrolases"/>
    <property type="match status" value="1"/>
</dbReference>
<reference evidence="4 5" key="1">
    <citation type="journal article" date="2008" name="J. Bacteriol.">
        <title>Genome of the actinomycete plant pathogen Clavibacter michiganensis subsp. sepedonicus suggests recent niche adaptation.</title>
        <authorList>
            <person name="Bentley S.D."/>
            <person name="Corton C."/>
            <person name="Brown S.E."/>
            <person name="Barron A."/>
            <person name="Clark L."/>
            <person name="Doggett J."/>
            <person name="Harris B."/>
            <person name="Ormond D."/>
            <person name="Quail M.A."/>
            <person name="May G."/>
            <person name="Francis D."/>
            <person name="Knudson D."/>
            <person name="Parkhill J."/>
            <person name="Ishimaru C.A."/>
        </authorList>
    </citation>
    <scope>NUCLEOTIDE SEQUENCE [LARGE SCALE GENOMIC DNA]</scope>
    <source>
        <strain evidence="5">ATCC 33113 / DSM 20744 / JCM 9667 / LMG 2889 / ICMP 2535 / C-1</strain>
    </source>
</reference>
<dbReference type="EC" id="3.1.1.3" evidence="4"/>
<dbReference type="Proteomes" id="UP000001318">
    <property type="component" value="Chromosome"/>
</dbReference>
<keyword evidence="2 4" id="KW-0378">Hydrolase</keyword>
<dbReference type="eggNOG" id="COG1073">
    <property type="taxonomic scope" value="Bacteria"/>
</dbReference>
<dbReference type="PROSITE" id="PS51318">
    <property type="entry name" value="TAT"/>
    <property type="match status" value="1"/>
</dbReference>